<dbReference type="CDD" id="cd00130">
    <property type="entry name" value="PAS"/>
    <property type="match status" value="2"/>
</dbReference>
<evidence type="ECO:0000259" key="9">
    <source>
        <dbReference type="PROSITE" id="PS50113"/>
    </source>
</evidence>
<dbReference type="InterPro" id="IPR005467">
    <property type="entry name" value="His_kinase_dom"/>
</dbReference>
<dbReference type="PANTHER" id="PTHR43065:SF42">
    <property type="entry name" value="TWO-COMPONENT SENSOR PPRA"/>
    <property type="match status" value="1"/>
</dbReference>
<dbReference type="Pfam" id="PF08448">
    <property type="entry name" value="PAS_4"/>
    <property type="match status" value="2"/>
</dbReference>
<keyword evidence="5" id="KW-0812">Transmembrane</keyword>
<dbReference type="SMART" id="SM00388">
    <property type="entry name" value="HisKA"/>
    <property type="match status" value="1"/>
</dbReference>
<dbReference type="InterPro" id="IPR003594">
    <property type="entry name" value="HATPase_dom"/>
</dbReference>
<dbReference type="EC" id="2.7.13.3" evidence="2"/>
<dbReference type="PROSITE" id="PS50112">
    <property type="entry name" value="PAS"/>
    <property type="match status" value="1"/>
</dbReference>
<keyword evidence="5" id="KW-1133">Transmembrane helix</keyword>
<evidence type="ECO:0000256" key="4">
    <source>
        <dbReference type="PROSITE-ProRule" id="PRU00169"/>
    </source>
</evidence>
<dbReference type="SUPFAM" id="SSF52172">
    <property type="entry name" value="CheY-like"/>
    <property type="match status" value="1"/>
</dbReference>
<dbReference type="InterPro" id="IPR035965">
    <property type="entry name" value="PAS-like_dom_sf"/>
</dbReference>
<dbReference type="EMBL" id="JALJRB010000009">
    <property type="protein sequence ID" value="MCJ8500872.1"/>
    <property type="molecule type" value="Genomic_DNA"/>
</dbReference>
<feature type="transmembrane region" description="Helical" evidence="5">
    <location>
        <begin position="59"/>
        <end position="80"/>
    </location>
</feature>
<name>A0AA41R2H4_9BACT</name>
<dbReference type="Gene3D" id="3.30.565.10">
    <property type="entry name" value="Histidine kinase-like ATPase, C-terminal domain"/>
    <property type="match status" value="1"/>
</dbReference>
<feature type="modified residue" description="4-aspartylphosphate" evidence="4">
    <location>
        <position position="705"/>
    </location>
</feature>
<evidence type="ECO:0000256" key="3">
    <source>
        <dbReference type="ARBA" id="ARBA00022553"/>
    </source>
</evidence>
<dbReference type="SMART" id="SM00091">
    <property type="entry name" value="PAS"/>
    <property type="match status" value="2"/>
</dbReference>
<feature type="domain" description="PAS" evidence="8">
    <location>
        <begin position="138"/>
        <end position="209"/>
    </location>
</feature>
<keyword evidence="5" id="KW-0472">Membrane</keyword>
<dbReference type="InterPro" id="IPR036097">
    <property type="entry name" value="HisK_dim/P_sf"/>
</dbReference>
<gene>
    <name evidence="10" type="ORF">MRX98_09845</name>
</gene>
<dbReference type="InterPro" id="IPR000700">
    <property type="entry name" value="PAS-assoc_C"/>
</dbReference>
<evidence type="ECO:0000259" key="7">
    <source>
        <dbReference type="PROSITE" id="PS50110"/>
    </source>
</evidence>
<dbReference type="Pfam" id="PF00512">
    <property type="entry name" value="HisKA"/>
    <property type="match status" value="1"/>
</dbReference>
<dbReference type="InterPro" id="IPR001789">
    <property type="entry name" value="Sig_transdc_resp-reg_receiver"/>
</dbReference>
<dbReference type="Pfam" id="PF02518">
    <property type="entry name" value="HATPase_c"/>
    <property type="match status" value="1"/>
</dbReference>
<dbReference type="Gene3D" id="3.30.450.20">
    <property type="entry name" value="PAS domain"/>
    <property type="match status" value="2"/>
</dbReference>
<dbReference type="SUPFAM" id="SSF55874">
    <property type="entry name" value="ATPase domain of HSP90 chaperone/DNA topoisomerase II/histidine kinase"/>
    <property type="match status" value="1"/>
</dbReference>
<dbReference type="PROSITE" id="PS50113">
    <property type="entry name" value="PAC"/>
    <property type="match status" value="1"/>
</dbReference>
<feature type="domain" description="PAC" evidence="9">
    <location>
        <begin position="214"/>
        <end position="266"/>
    </location>
</feature>
<evidence type="ECO:0000256" key="1">
    <source>
        <dbReference type="ARBA" id="ARBA00000085"/>
    </source>
</evidence>
<comment type="caution">
    <text evidence="10">The sequence shown here is derived from an EMBL/GenBank/DDBJ whole genome shotgun (WGS) entry which is preliminary data.</text>
</comment>
<keyword evidence="11" id="KW-1185">Reference proteome</keyword>
<dbReference type="InterPro" id="IPR013656">
    <property type="entry name" value="PAS_4"/>
</dbReference>
<feature type="domain" description="Response regulatory" evidence="7">
    <location>
        <begin position="654"/>
        <end position="770"/>
    </location>
</feature>
<dbReference type="PROSITE" id="PS50110">
    <property type="entry name" value="RESPONSE_REGULATORY"/>
    <property type="match status" value="1"/>
</dbReference>
<dbReference type="SUPFAM" id="SSF55785">
    <property type="entry name" value="PYP-like sensor domain (PAS domain)"/>
    <property type="match status" value="2"/>
</dbReference>
<dbReference type="Pfam" id="PF00072">
    <property type="entry name" value="Response_reg"/>
    <property type="match status" value="1"/>
</dbReference>
<dbReference type="Gene3D" id="1.10.287.130">
    <property type="match status" value="1"/>
</dbReference>
<dbReference type="SMART" id="SM00387">
    <property type="entry name" value="HATPase_c"/>
    <property type="match status" value="1"/>
</dbReference>
<dbReference type="GO" id="GO:0000155">
    <property type="term" value="F:phosphorelay sensor kinase activity"/>
    <property type="evidence" value="ECO:0007669"/>
    <property type="project" value="InterPro"/>
</dbReference>
<feature type="domain" description="Histidine kinase" evidence="6">
    <location>
        <begin position="411"/>
        <end position="635"/>
    </location>
</feature>
<feature type="transmembrane region" description="Helical" evidence="5">
    <location>
        <begin position="34"/>
        <end position="53"/>
    </location>
</feature>
<dbReference type="Proteomes" id="UP001165427">
    <property type="component" value="Unassembled WGS sequence"/>
</dbReference>
<dbReference type="PANTHER" id="PTHR43065">
    <property type="entry name" value="SENSOR HISTIDINE KINASE"/>
    <property type="match status" value="1"/>
</dbReference>
<sequence>MATSPQSPGKSAAPVPSMATVARCVLQVSFLRRILIACGLLAIFLPLFSWTYLAPAHHLGNALLLLAALTLMGVVAAALYRAGRAILAHQEVDLALQRAHDDLEQRVAMRTRDLRLANEALELEIGQHRAVEAALRDSEALFRQLLETIPNPVFYKDDQGIFMGCNAAYCHTVGLSKEQIMGRRLVDLPGITFSDMAEHYHRQDLALIRTPGIQVHEEQLICADGQLRDYMLFKATFREEAGKVAGLVGVMLDITERKKMEQALEESKALFDAFMHHLPGLAVIKDLEGRYVFVNHAFSRFVGMANGAAVGMDDGQVWGAATASQLRAGDQAVRQSRQAVNGVETVTPPGRQPRHLLVTRFPIFQESALTALGAVAIDITEHTETEQRQRQLERQLQQAQKMEALGTLAGGIAHDFNNILASVIGYTQIARTDLPAEAPVQPYLKRVLEAGERAVVLVKQILTFSRKGDTEPQPVQVGPIIKEVLQLVRATLPATIALDKRIHSDATVMADPVQIHQVMMNLCANAGHAMRDSGGTLTVTLEDVVLDAAFARRHADIIKPGPHVRLSVADTGHGISPEHMGRIFEPFFTTKPKGEGTGMGLSVVHGIVTRLGGTVTVDSTPGKGARFDIHVPVLPHAPVPMKQAAGALPAGNERILLVDDEPFQTDMLKHMLGLLGYKVTACNSGKDALALFNKDPGAFDLVITDLMMPELRGDAMARRMLDRRTDLPIILCTGFGENISAEQTAAMGIRAFTLKPLNMETLARLVREVLDAASSDTVAAQ</sequence>
<dbReference type="InterPro" id="IPR000014">
    <property type="entry name" value="PAS"/>
</dbReference>
<dbReference type="Gene3D" id="3.40.50.2300">
    <property type="match status" value="1"/>
</dbReference>
<evidence type="ECO:0000313" key="10">
    <source>
        <dbReference type="EMBL" id="MCJ8500872.1"/>
    </source>
</evidence>
<proteinExistence type="predicted"/>
<dbReference type="SUPFAM" id="SSF47384">
    <property type="entry name" value="Homodimeric domain of signal transducing histidine kinase"/>
    <property type="match status" value="1"/>
</dbReference>
<dbReference type="InterPro" id="IPR003661">
    <property type="entry name" value="HisK_dim/P_dom"/>
</dbReference>
<dbReference type="InterPro" id="IPR036890">
    <property type="entry name" value="HATPase_C_sf"/>
</dbReference>
<protein>
    <recommendedName>
        <fullName evidence="2">histidine kinase</fullName>
        <ecNumber evidence="2">2.7.13.3</ecNumber>
    </recommendedName>
</protein>
<comment type="catalytic activity">
    <reaction evidence="1">
        <text>ATP + protein L-histidine = ADP + protein N-phospho-L-histidine.</text>
        <dbReference type="EC" id="2.7.13.3"/>
    </reaction>
</comment>
<dbReference type="InterPro" id="IPR004358">
    <property type="entry name" value="Sig_transdc_His_kin-like_C"/>
</dbReference>
<evidence type="ECO:0000313" key="11">
    <source>
        <dbReference type="Proteomes" id="UP001165427"/>
    </source>
</evidence>
<evidence type="ECO:0000259" key="8">
    <source>
        <dbReference type="PROSITE" id="PS50112"/>
    </source>
</evidence>
<dbReference type="PROSITE" id="PS50109">
    <property type="entry name" value="HIS_KIN"/>
    <property type="match status" value="1"/>
</dbReference>
<reference evidence="10" key="1">
    <citation type="submission" date="2022-04" db="EMBL/GenBank/DDBJ databases">
        <title>Desulfatitalea alkaliphila sp. nov., a novel anaerobic sulfate-reducing bacterium isolated from terrestrial mud volcano, Taman Peninsula, Russia.</title>
        <authorList>
            <person name="Khomyakova M.A."/>
            <person name="Merkel A.Y."/>
            <person name="Slobodkin A.I."/>
        </authorList>
    </citation>
    <scope>NUCLEOTIDE SEQUENCE</scope>
    <source>
        <strain evidence="10">M08but</strain>
    </source>
</reference>
<keyword evidence="3 4" id="KW-0597">Phosphoprotein</keyword>
<evidence type="ECO:0000259" key="6">
    <source>
        <dbReference type="PROSITE" id="PS50109"/>
    </source>
</evidence>
<evidence type="ECO:0000256" key="2">
    <source>
        <dbReference type="ARBA" id="ARBA00012438"/>
    </source>
</evidence>
<dbReference type="PRINTS" id="PR00344">
    <property type="entry name" value="BCTRLSENSOR"/>
</dbReference>
<dbReference type="AlphaFoldDB" id="A0AA41R2H4"/>
<dbReference type="NCBIfam" id="TIGR00229">
    <property type="entry name" value="sensory_box"/>
    <property type="match status" value="2"/>
</dbReference>
<dbReference type="CDD" id="cd00156">
    <property type="entry name" value="REC"/>
    <property type="match status" value="1"/>
</dbReference>
<evidence type="ECO:0000256" key="5">
    <source>
        <dbReference type="SAM" id="Phobius"/>
    </source>
</evidence>
<dbReference type="SMART" id="SM00448">
    <property type="entry name" value="REC"/>
    <property type="match status" value="1"/>
</dbReference>
<accession>A0AA41R2H4</accession>
<organism evidence="10 11">
    <name type="scientific">Desulfatitalea alkaliphila</name>
    <dbReference type="NCBI Taxonomy" id="2929485"/>
    <lineage>
        <taxon>Bacteria</taxon>
        <taxon>Pseudomonadati</taxon>
        <taxon>Thermodesulfobacteriota</taxon>
        <taxon>Desulfobacteria</taxon>
        <taxon>Desulfobacterales</taxon>
        <taxon>Desulfosarcinaceae</taxon>
        <taxon>Desulfatitalea</taxon>
    </lineage>
</organism>
<dbReference type="RefSeq" id="WP_246906562.1">
    <property type="nucleotide sequence ID" value="NZ_JALJRB010000009.1"/>
</dbReference>
<dbReference type="InterPro" id="IPR011006">
    <property type="entry name" value="CheY-like_superfamily"/>
</dbReference>